<dbReference type="Proteomes" id="UP000024635">
    <property type="component" value="Unassembled WGS sequence"/>
</dbReference>
<dbReference type="EMBL" id="JARK01001351">
    <property type="protein sequence ID" value="EYC23246.1"/>
    <property type="molecule type" value="Genomic_DNA"/>
</dbReference>
<evidence type="ECO:0000313" key="1">
    <source>
        <dbReference type="EMBL" id="EYC23246.1"/>
    </source>
</evidence>
<reference evidence="2" key="1">
    <citation type="journal article" date="2015" name="Nat. Genet.">
        <title>The genome and transcriptome of the zoonotic hookworm Ancylostoma ceylanicum identify infection-specific gene families.</title>
        <authorList>
            <person name="Schwarz E.M."/>
            <person name="Hu Y."/>
            <person name="Antoshechkin I."/>
            <person name="Miller M.M."/>
            <person name="Sternberg P.W."/>
            <person name="Aroian R.V."/>
        </authorList>
    </citation>
    <scope>NUCLEOTIDE SEQUENCE</scope>
    <source>
        <strain evidence="2">HY135</strain>
    </source>
</reference>
<evidence type="ECO:0000313" key="2">
    <source>
        <dbReference type="Proteomes" id="UP000024635"/>
    </source>
</evidence>
<keyword evidence="2" id="KW-1185">Reference proteome</keyword>
<organism evidence="1 2">
    <name type="scientific">Ancylostoma ceylanicum</name>
    <dbReference type="NCBI Taxonomy" id="53326"/>
    <lineage>
        <taxon>Eukaryota</taxon>
        <taxon>Metazoa</taxon>
        <taxon>Ecdysozoa</taxon>
        <taxon>Nematoda</taxon>
        <taxon>Chromadorea</taxon>
        <taxon>Rhabditida</taxon>
        <taxon>Rhabditina</taxon>
        <taxon>Rhabditomorpha</taxon>
        <taxon>Strongyloidea</taxon>
        <taxon>Ancylostomatidae</taxon>
        <taxon>Ancylostomatinae</taxon>
        <taxon>Ancylostoma</taxon>
    </lineage>
</organism>
<dbReference type="AlphaFoldDB" id="A0A016V7J3"/>
<accession>A0A016V7J3</accession>
<name>A0A016V7J3_9BILA</name>
<protein>
    <submittedName>
        <fullName evidence="1">Uncharacterized protein</fullName>
    </submittedName>
</protein>
<proteinExistence type="predicted"/>
<comment type="caution">
    <text evidence="1">The sequence shown here is derived from an EMBL/GenBank/DDBJ whole genome shotgun (WGS) entry which is preliminary data.</text>
</comment>
<sequence>MAIDKPVLFDFCDILTLRAEIKKRAWKVLFRSLLCQIWHCVISGRFLYESFTSFFRKQRTHQSLYTIVS</sequence>
<gene>
    <name evidence="1" type="primary">Acey_s0015.g2548</name>
    <name evidence="1" type="ORF">Y032_0015g2548</name>
</gene>